<evidence type="ECO:0000256" key="4">
    <source>
        <dbReference type="ARBA" id="ARBA00022801"/>
    </source>
</evidence>
<dbReference type="PROSITE" id="PS01302">
    <property type="entry name" value="UPF0758"/>
    <property type="match status" value="1"/>
</dbReference>
<keyword evidence="2" id="KW-0645">Protease</keyword>
<evidence type="ECO:0000256" key="7">
    <source>
        <dbReference type="RuleBase" id="RU003797"/>
    </source>
</evidence>
<dbReference type="InterPro" id="IPR025657">
    <property type="entry name" value="RadC_JAB"/>
</dbReference>
<dbReference type="AlphaFoldDB" id="A0A7R7ELX5"/>
<dbReference type="PROSITE" id="PS50249">
    <property type="entry name" value="MPN"/>
    <property type="match status" value="1"/>
</dbReference>
<dbReference type="InterPro" id="IPR046778">
    <property type="entry name" value="UPF0758_N"/>
</dbReference>
<organism evidence="9 10">
    <name type="scientific">Anaeromicropila herbilytica</name>
    <dbReference type="NCBI Taxonomy" id="2785025"/>
    <lineage>
        <taxon>Bacteria</taxon>
        <taxon>Bacillati</taxon>
        <taxon>Bacillota</taxon>
        <taxon>Clostridia</taxon>
        <taxon>Lachnospirales</taxon>
        <taxon>Lachnospiraceae</taxon>
        <taxon>Anaeromicropila</taxon>
    </lineage>
</organism>
<evidence type="ECO:0000259" key="8">
    <source>
        <dbReference type="PROSITE" id="PS50249"/>
    </source>
</evidence>
<dbReference type="Proteomes" id="UP000595897">
    <property type="component" value="Chromosome"/>
</dbReference>
<comment type="similarity">
    <text evidence="1 7">Belongs to the UPF0758 family.</text>
</comment>
<dbReference type="NCBIfam" id="TIGR00608">
    <property type="entry name" value="radc"/>
    <property type="match status" value="1"/>
</dbReference>
<dbReference type="InterPro" id="IPR037518">
    <property type="entry name" value="MPN"/>
</dbReference>
<dbReference type="RefSeq" id="WP_271712353.1">
    <property type="nucleotide sequence ID" value="NZ_AP024169.1"/>
</dbReference>
<dbReference type="Gene3D" id="3.40.140.10">
    <property type="entry name" value="Cytidine Deaminase, domain 2"/>
    <property type="match status" value="1"/>
</dbReference>
<protein>
    <submittedName>
        <fullName evidence="9">UPF0758 protein</fullName>
    </submittedName>
</protein>
<sequence length="247" mass="27751">MNKHEIEISKQKEECSVKQHQTVKELPLSERPYEKCEKYGPSALSDAELLAVVLRTGSRNERVMDVAMNILNYSKAHRGLIGINYLSLHELMTIQGIGKVKAIQIECIAEITKRMAKATNEEGLKLLTPESVANYYMQEMRHLSREQIILVMLDSKSKILKDMIISTGTVNASILAPREIFVNALKYGAVNIILLHNHPSGDPTPSKEDINSTKRMQEAGNIVGIRLIDHIIIGDNRFISLKEHGIL</sequence>
<accession>A0A7R7ELX5</accession>
<keyword evidence="4" id="KW-0378">Hydrolase</keyword>
<evidence type="ECO:0000256" key="5">
    <source>
        <dbReference type="ARBA" id="ARBA00022833"/>
    </source>
</evidence>
<evidence type="ECO:0000256" key="3">
    <source>
        <dbReference type="ARBA" id="ARBA00022723"/>
    </source>
</evidence>
<dbReference type="Pfam" id="PF04002">
    <property type="entry name" value="RadC"/>
    <property type="match status" value="1"/>
</dbReference>
<gene>
    <name evidence="9" type="ORF">bsdtb5_25070</name>
</gene>
<keyword evidence="3" id="KW-0479">Metal-binding</keyword>
<dbReference type="PANTHER" id="PTHR30471">
    <property type="entry name" value="DNA REPAIR PROTEIN RADC"/>
    <property type="match status" value="1"/>
</dbReference>
<evidence type="ECO:0000256" key="1">
    <source>
        <dbReference type="ARBA" id="ARBA00010243"/>
    </source>
</evidence>
<dbReference type="GO" id="GO:0006508">
    <property type="term" value="P:proteolysis"/>
    <property type="evidence" value="ECO:0007669"/>
    <property type="project" value="UniProtKB-KW"/>
</dbReference>
<dbReference type="CDD" id="cd08071">
    <property type="entry name" value="MPN_DUF2466"/>
    <property type="match status" value="1"/>
</dbReference>
<keyword evidence="10" id="KW-1185">Reference proteome</keyword>
<proteinExistence type="inferred from homology"/>
<evidence type="ECO:0000313" key="9">
    <source>
        <dbReference type="EMBL" id="BCN31212.1"/>
    </source>
</evidence>
<dbReference type="KEGG" id="ahb:bsdtb5_25070"/>
<dbReference type="InterPro" id="IPR020891">
    <property type="entry name" value="UPF0758_CS"/>
</dbReference>
<name>A0A7R7ELX5_9FIRM</name>
<dbReference type="GO" id="GO:0046872">
    <property type="term" value="F:metal ion binding"/>
    <property type="evidence" value="ECO:0007669"/>
    <property type="project" value="UniProtKB-KW"/>
</dbReference>
<evidence type="ECO:0000313" key="10">
    <source>
        <dbReference type="Proteomes" id="UP000595897"/>
    </source>
</evidence>
<evidence type="ECO:0000256" key="6">
    <source>
        <dbReference type="ARBA" id="ARBA00023049"/>
    </source>
</evidence>
<feature type="domain" description="MPN" evidence="8">
    <location>
        <begin position="125"/>
        <end position="247"/>
    </location>
</feature>
<dbReference type="NCBIfam" id="NF000642">
    <property type="entry name" value="PRK00024.1"/>
    <property type="match status" value="1"/>
</dbReference>
<dbReference type="EMBL" id="AP024169">
    <property type="protein sequence ID" value="BCN31212.1"/>
    <property type="molecule type" value="Genomic_DNA"/>
</dbReference>
<dbReference type="PANTHER" id="PTHR30471:SF3">
    <property type="entry name" value="UPF0758 PROTEIN YEES-RELATED"/>
    <property type="match status" value="1"/>
</dbReference>
<evidence type="ECO:0000256" key="2">
    <source>
        <dbReference type="ARBA" id="ARBA00022670"/>
    </source>
</evidence>
<dbReference type="InterPro" id="IPR001405">
    <property type="entry name" value="UPF0758"/>
</dbReference>
<dbReference type="GO" id="GO:0008237">
    <property type="term" value="F:metallopeptidase activity"/>
    <property type="evidence" value="ECO:0007669"/>
    <property type="project" value="UniProtKB-KW"/>
</dbReference>
<dbReference type="Pfam" id="PF20582">
    <property type="entry name" value="UPF0758_N"/>
    <property type="match status" value="1"/>
</dbReference>
<keyword evidence="5" id="KW-0862">Zinc</keyword>
<keyword evidence="6" id="KW-0482">Metalloprotease</keyword>
<reference evidence="9 10" key="1">
    <citation type="submission" date="2020-11" db="EMBL/GenBank/DDBJ databases">
        <title>Draft genome sequencing of a Lachnospiraceae strain isolated from anoxic soil subjected to BSD treatment.</title>
        <authorList>
            <person name="Uek A."/>
            <person name="Tonouchi A."/>
        </authorList>
    </citation>
    <scope>NUCLEOTIDE SEQUENCE [LARGE SCALE GENOMIC DNA]</scope>
    <source>
        <strain evidence="9 10">TB5</strain>
    </source>
</reference>